<dbReference type="GO" id="GO:0012511">
    <property type="term" value="C:monolayer-surrounded lipid storage body"/>
    <property type="evidence" value="ECO:0007669"/>
    <property type="project" value="InterPro"/>
</dbReference>
<dbReference type="GO" id="GO:0048608">
    <property type="term" value="P:reproductive structure development"/>
    <property type="evidence" value="ECO:0007669"/>
    <property type="project" value="UniProtKB-ARBA"/>
</dbReference>
<feature type="transmembrane region" description="Helical" evidence="8">
    <location>
        <begin position="33"/>
        <end position="62"/>
    </location>
</feature>
<comment type="similarity">
    <text evidence="3">Belongs to the oleosin family.</text>
</comment>
<evidence type="ECO:0000256" key="6">
    <source>
        <dbReference type="ARBA" id="ARBA00022989"/>
    </source>
</evidence>
<dbReference type="GO" id="GO:0019915">
    <property type="term" value="P:lipid storage"/>
    <property type="evidence" value="ECO:0007669"/>
    <property type="project" value="TreeGrafter"/>
</dbReference>
<gene>
    <name evidence="9" type="ORF">M569_07497</name>
</gene>
<dbReference type="GO" id="GO:0016020">
    <property type="term" value="C:membrane"/>
    <property type="evidence" value="ECO:0007669"/>
    <property type="project" value="UniProtKB-SubCell"/>
</dbReference>
<proteinExistence type="inferred from homology"/>
<keyword evidence="6 8" id="KW-1133">Transmembrane helix</keyword>
<dbReference type="Proteomes" id="UP000015453">
    <property type="component" value="Unassembled WGS sequence"/>
</dbReference>
<evidence type="ECO:0000256" key="4">
    <source>
        <dbReference type="ARBA" id="ARBA00022677"/>
    </source>
</evidence>
<dbReference type="GO" id="GO:0009791">
    <property type="term" value="P:post-embryonic development"/>
    <property type="evidence" value="ECO:0007669"/>
    <property type="project" value="UniProtKB-ARBA"/>
</dbReference>
<keyword evidence="7 8" id="KW-0472">Membrane</keyword>
<dbReference type="InterPro" id="IPR000136">
    <property type="entry name" value="Oleosin"/>
</dbReference>
<evidence type="ECO:0000313" key="9">
    <source>
        <dbReference type="EMBL" id="EPS67281.1"/>
    </source>
</evidence>
<evidence type="ECO:0000256" key="3">
    <source>
        <dbReference type="ARBA" id="ARBA00010858"/>
    </source>
</evidence>
<feature type="transmembrane region" description="Helical" evidence="8">
    <location>
        <begin position="74"/>
        <end position="95"/>
    </location>
</feature>
<sequence>MIDRSLITSPSGAKSGVFFMQKRREDATVSSQVVGLASLAISGGILLLLTGVTLTTSVLILILSVPFLLITSPIWIPAGFLIFISVAGFGFAVAAKVVLSRVYKYFVGPSSGRVTEKGHHYY</sequence>
<evidence type="ECO:0000256" key="7">
    <source>
        <dbReference type="ARBA" id="ARBA00023136"/>
    </source>
</evidence>
<dbReference type="PANTHER" id="PTHR33203">
    <property type="entry name" value="OLEOSIN"/>
    <property type="match status" value="1"/>
</dbReference>
<comment type="subcellular location">
    <subcellularLocation>
        <location evidence="2">Lipid droplet</location>
    </subcellularLocation>
    <subcellularLocation>
        <location evidence="1">Membrane</location>
        <topology evidence="1">Multi-pass membrane protein</topology>
    </subcellularLocation>
</comment>
<dbReference type="AlphaFoldDB" id="S8CQX1"/>
<evidence type="ECO:0000256" key="8">
    <source>
        <dbReference type="SAM" id="Phobius"/>
    </source>
</evidence>
<evidence type="ECO:0000256" key="2">
    <source>
        <dbReference type="ARBA" id="ARBA00004502"/>
    </source>
</evidence>
<dbReference type="EMBL" id="AUSU01003197">
    <property type="protein sequence ID" value="EPS67281.1"/>
    <property type="molecule type" value="Genomic_DNA"/>
</dbReference>
<comment type="caution">
    <text evidence="9">The sequence shown here is derived from an EMBL/GenBank/DDBJ whole genome shotgun (WGS) entry which is preliminary data.</text>
</comment>
<evidence type="ECO:0008006" key="11">
    <source>
        <dbReference type="Google" id="ProtNLM"/>
    </source>
</evidence>
<evidence type="ECO:0000256" key="1">
    <source>
        <dbReference type="ARBA" id="ARBA00004141"/>
    </source>
</evidence>
<accession>S8CQX1</accession>
<keyword evidence="10" id="KW-1185">Reference proteome</keyword>
<dbReference type="Pfam" id="PF01277">
    <property type="entry name" value="Oleosin"/>
    <property type="match status" value="1"/>
</dbReference>
<dbReference type="PANTHER" id="PTHR33203:SF4">
    <property type="entry name" value="F27J15.22"/>
    <property type="match status" value="1"/>
</dbReference>
<evidence type="ECO:0000313" key="10">
    <source>
        <dbReference type="Proteomes" id="UP000015453"/>
    </source>
</evidence>
<evidence type="ECO:0000256" key="5">
    <source>
        <dbReference type="ARBA" id="ARBA00022692"/>
    </source>
</evidence>
<organism evidence="9 10">
    <name type="scientific">Genlisea aurea</name>
    <dbReference type="NCBI Taxonomy" id="192259"/>
    <lineage>
        <taxon>Eukaryota</taxon>
        <taxon>Viridiplantae</taxon>
        <taxon>Streptophyta</taxon>
        <taxon>Embryophyta</taxon>
        <taxon>Tracheophyta</taxon>
        <taxon>Spermatophyta</taxon>
        <taxon>Magnoliopsida</taxon>
        <taxon>eudicotyledons</taxon>
        <taxon>Gunneridae</taxon>
        <taxon>Pentapetalae</taxon>
        <taxon>asterids</taxon>
        <taxon>lamiids</taxon>
        <taxon>Lamiales</taxon>
        <taxon>Lentibulariaceae</taxon>
        <taxon>Genlisea</taxon>
    </lineage>
</organism>
<protein>
    <recommendedName>
        <fullName evidence="11">Oleosin</fullName>
    </recommendedName>
</protein>
<reference evidence="9 10" key="1">
    <citation type="journal article" date="2013" name="BMC Genomics">
        <title>The miniature genome of a carnivorous plant Genlisea aurea contains a low number of genes and short non-coding sequences.</title>
        <authorList>
            <person name="Leushkin E.V."/>
            <person name="Sutormin R.A."/>
            <person name="Nabieva E.R."/>
            <person name="Penin A.A."/>
            <person name="Kondrashov A.S."/>
            <person name="Logacheva M.D."/>
        </authorList>
    </citation>
    <scope>NUCLEOTIDE SEQUENCE [LARGE SCALE GENOMIC DNA]</scope>
</reference>
<keyword evidence="5 8" id="KW-0812">Transmembrane</keyword>
<keyword evidence="4" id="KW-0551">Lipid droplet</keyword>
<name>S8CQX1_9LAMI</name>